<dbReference type="Proteomes" id="UP000784294">
    <property type="component" value="Unassembled WGS sequence"/>
</dbReference>
<reference evidence="1" key="1">
    <citation type="submission" date="2018-11" db="EMBL/GenBank/DDBJ databases">
        <authorList>
            <consortium name="Pathogen Informatics"/>
        </authorList>
    </citation>
    <scope>NUCLEOTIDE SEQUENCE</scope>
</reference>
<name>A0A3S5A8M2_9PLAT</name>
<keyword evidence="2" id="KW-1185">Reference proteome</keyword>
<comment type="caution">
    <text evidence="1">The sequence shown here is derived from an EMBL/GenBank/DDBJ whole genome shotgun (WGS) entry which is preliminary data.</text>
</comment>
<gene>
    <name evidence="1" type="ORF">PXEA_LOCUS8096</name>
</gene>
<sequence>MATLTDDAEYDAGETFENVPSSLSDAENHDNYYGRRLRTICPLMPAHVMSQITLKDISLLSPTQQLLCPLVLPDPSAKSNSLLHFLCSPLPAYLAAAEAVLPLSRLIMLVVLKTVTTPPSLILSPGHHQVFPRLRLSFRIGKLNLLQLAGAIRPLIPLVMLRHS</sequence>
<evidence type="ECO:0000313" key="1">
    <source>
        <dbReference type="EMBL" id="VEL14656.1"/>
    </source>
</evidence>
<organism evidence="1 2">
    <name type="scientific">Protopolystoma xenopodis</name>
    <dbReference type="NCBI Taxonomy" id="117903"/>
    <lineage>
        <taxon>Eukaryota</taxon>
        <taxon>Metazoa</taxon>
        <taxon>Spiralia</taxon>
        <taxon>Lophotrochozoa</taxon>
        <taxon>Platyhelminthes</taxon>
        <taxon>Monogenea</taxon>
        <taxon>Polyopisthocotylea</taxon>
        <taxon>Polystomatidea</taxon>
        <taxon>Polystomatidae</taxon>
        <taxon>Protopolystoma</taxon>
    </lineage>
</organism>
<dbReference type="EMBL" id="CAAALY010021881">
    <property type="protein sequence ID" value="VEL14656.1"/>
    <property type="molecule type" value="Genomic_DNA"/>
</dbReference>
<accession>A0A3S5A8M2</accession>
<protein>
    <submittedName>
        <fullName evidence="1">Uncharacterized protein</fullName>
    </submittedName>
</protein>
<proteinExistence type="predicted"/>
<dbReference type="AlphaFoldDB" id="A0A3S5A8M2"/>
<evidence type="ECO:0000313" key="2">
    <source>
        <dbReference type="Proteomes" id="UP000784294"/>
    </source>
</evidence>